<dbReference type="PANTHER" id="PTHR34478">
    <property type="entry name" value="PROTEIN LEMA"/>
    <property type="match status" value="1"/>
</dbReference>
<proteinExistence type="inferred from homology"/>
<dbReference type="EMBL" id="UFWZ01000001">
    <property type="protein sequence ID" value="SUY46383.1"/>
    <property type="molecule type" value="Genomic_DNA"/>
</dbReference>
<gene>
    <name evidence="6" type="ORF">NCTC9836_00732</name>
</gene>
<dbReference type="Gene3D" id="1.20.1440.20">
    <property type="entry name" value="LemA-like domain"/>
    <property type="match status" value="1"/>
</dbReference>
<dbReference type="PANTHER" id="PTHR34478:SF2">
    <property type="entry name" value="MEMBRANE PROTEIN"/>
    <property type="match status" value="1"/>
</dbReference>
<sequence length="191" mass="21240">MKKSLKVLLTVLLVILVITIPFVGSYNSMVTSEQKVNTAESNIDAQLQRRSDLIPNVVETVKGYAAQEKDIFTAVAESRSKLAGATTTEEKAAADQQLTGAVGRLLAISERYPELKSDQVFRDLTVQLEGTENRISVSRQNFNDAASEYNTSIKRFPRNIVAGMFGFKEKPYFKADESAKEVPKVEFNNKK</sequence>
<dbReference type="GO" id="GO:0016020">
    <property type="term" value="C:membrane"/>
    <property type="evidence" value="ECO:0007669"/>
    <property type="project" value="UniProtKB-SubCell"/>
</dbReference>
<dbReference type="InterPro" id="IPR007156">
    <property type="entry name" value="MamQ_LemA"/>
</dbReference>
<evidence type="ECO:0000256" key="2">
    <source>
        <dbReference type="ARBA" id="ARBA00008854"/>
    </source>
</evidence>
<comment type="subcellular location">
    <subcellularLocation>
        <location evidence="1">Membrane</location>
        <topology evidence="1">Single-pass membrane protein</topology>
    </subcellularLocation>
</comment>
<dbReference type="InterPro" id="IPR023353">
    <property type="entry name" value="LemA-like_dom_sf"/>
</dbReference>
<name>A0A381J6V9_9CLOT</name>
<keyword evidence="4" id="KW-1133">Transmembrane helix</keyword>
<dbReference type="RefSeq" id="WP_115640518.1">
    <property type="nucleotide sequence ID" value="NZ_UFWZ01000001.1"/>
</dbReference>
<evidence type="ECO:0000313" key="6">
    <source>
        <dbReference type="EMBL" id="SUY46383.1"/>
    </source>
</evidence>
<dbReference type="OrthoDB" id="9804152at2"/>
<evidence type="ECO:0000256" key="1">
    <source>
        <dbReference type="ARBA" id="ARBA00004167"/>
    </source>
</evidence>
<keyword evidence="3" id="KW-0812">Transmembrane</keyword>
<keyword evidence="7" id="KW-1185">Reference proteome</keyword>
<accession>A0A381J6V9</accession>
<dbReference type="SUPFAM" id="SSF140478">
    <property type="entry name" value="LemA-like"/>
    <property type="match status" value="1"/>
</dbReference>
<dbReference type="AlphaFoldDB" id="A0A381J6V9"/>
<evidence type="ECO:0000256" key="3">
    <source>
        <dbReference type="ARBA" id="ARBA00022692"/>
    </source>
</evidence>
<dbReference type="Pfam" id="PF04011">
    <property type="entry name" value="LemA"/>
    <property type="match status" value="1"/>
</dbReference>
<keyword evidence="5" id="KW-0472">Membrane</keyword>
<evidence type="ECO:0000256" key="5">
    <source>
        <dbReference type="ARBA" id="ARBA00023136"/>
    </source>
</evidence>
<dbReference type="Proteomes" id="UP000254664">
    <property type="component" value="Unassembled WGS sequence"/>
</dbReference>
<reference evidence="6 7" key="1">
    <citation type="submission" date="2018-06" db="EMBL/GenBank/DDBJ databases">
        <authorList>
            <consortium name="Pathogen Informatics"/>
            <person name="Doyle S."/>
        </authorList>
    </citation>
    <scope>NUCLEOTIDE SEQUENCE [LARGE SCALE GENOMIC DNA]</scope>
    <source>
        <strain evidence="6 7">NCTC9836</strain>
    </source>
</reference>
<evidence type="ECO:0000313" key="7">
    <source>
        <dbReference type="Proteomes" id="UP000254664"/>
    </source>
</evidence>
<organism evidence="6 7">
    <name type="scientific">Clostridium putrefaciens</name>
    <dbReference type="NCBI Taxonomy" id="99675"/>
    <lineage>
        <taxon>Bacteria</taxon>
        <taxon>Bacillati</taxon>
        <taxon>Bacillota</taxon>
        <taxon>Clostridia</taxon>
        <taxon>Eubacteriales</taxon>
        <taxon>Clostridiaceae</taxon>
        <taxon>Clostridium</taxon>
    </lineage>
</organism>
<evidence type="ECO:0000256" key="4">
    <source>
        <dbReference type="ARBA" id="ARBA00022989"/>
    </source>
</evidence>
<comment type="similarity">
    <text evidence="2">Belongs to the LemA family.</text>
</comment>
<protein>
    <submittedName>
        <fullName evidence="6">LemA like protein</fullName>
    </submittedName>
</protein>